<dbReference type="Pfam" id="PF00271">
    <property type="entry name" value="Helicase_C"/>
    <property type="match status" value="1"/>
</dbReference>
<keyword evidence="4" id="KW-0378">Hydrolase</keyword>
<reference evidence="10" key="1">
    <citation type="submission" date="2022-03" db="EMBL/GenBank/DDBJ databases">
        <authorList>
            <person name="Alioto T."/>
            <person name="Alioto T."/>
            <person name="Gomez Garrido J."/>
        </authorList>
    </citation>
    <scope>NUCLEOTIDE SEQUENCE</scope>
</reference>
<proteinExistence type="predicted"/>
<dbReference type="Gene3D" id="3.40.50.300">
    <property type="entry name" value="P-loop containing nucleotide triphosphate hydrolases"/>
    <property type="match status" value="3"/>
</dbReference>
<dbReference type="EMBL" id="OW240923">
    <property type="protein sequence ID" value="CAH2324961.1"/>
    <property type="molecule type" value="Genomic_DNA"/>
</dbReference>
<dbReference type="PANTHER" id="PTHR47958">
    <property type="entry name" value="ATP-DEPENDENT RNA HELICASE DBP3"/>
    <property type="match status" value="1"/>
</dbReference>
<evidence type="ECO:0000256" key="3">
    <source>
        <dbReference type="ARBA" id="ARBA00022741"/>
    </source>
</evidence>
<accession>A0AAD1WWA7</accession>
<keyword evidence="7" id="KW-0812">Transmembrane</keyword>
<dbReference type="InterPro" id="IPR027417">
    <property type="entry name" value="P-loop_NTPase"/>
</dbReference>
<dbReference type="GO" id="GO:0003676">
    <property type="term" value="F:nucleic acid binding"/>
    <property type="evidence" value="ECO:0007669"/>
    <property type="project" value="InterPro"/>
</dbReference>
<evidence type="ECO:0000256" key="4">
    <source>
        <dbReference type="ARBA" id="ARBA00022801"/>
    </source>
</evidence>
<dbReference type="GO" id="GO:0005524">
    <property type="term" value="F:ATP binding"/>
    <property type="evidence" value="ECO:0007669"/>
    <property type="project" value="UniProtKB-KW"/>
</dbReference>
<dbReference type="SUPFAM" id="SSF52540">
    <property type="entry name" value="P-loop containing nucleoside triphosphate hydrolases"/>
    <property type="match status" value="1"/>
</dbReference>
<evidence type="ECO:0000313" key="10">
    <source>
        <dbReference type="EMBL" id="CAH2324961.1"/>
    </source>
</evidence>
<organism evidence="10 11">
    <name type="scientific">Pelobates cultripes</name>
    <name type="common">Western spadefoot toad</name>
    <dbReference type="NCBI Taxonomy" id="61616"/>
    <lineage>
        <taxon>Eukaryota</taxon>
        <taxon>Metazoa</taxon>
        <taxon>Chordata</taxon>
        <taxon>Craniata</taxon>
        <taxon>Vertebrata</taxon>
        <taxon>Euteleostomi</taxon>
        <taxon>Amphibia</taxon>
        <taxon>Batrachia</taxon>
        <taxon>Anura</taxon>
        <taxon>Pelobatoidea</taxon>
        <taxon>Pelobatidae</taxon>
        <taxon>Pelobates</taxon>
    </lineage>
</organism>
<dbReference type="EC" id="3.6.4.13" evidence="1"/>
<dbReference type="InterPro" id="IPR014001">
    <property type="entry name" value="Helicase_ATP-bd"/>
</dbReference>
<keyword evidence="6" id="KW-0067">ATP-binding</keyword>
<sequence length="301" mass="33141">MERGEIGLDFCRYLVLDEVDRMLDVGFEPQIRQIVEQDAMPPKGVCQTMMFSATFPIEIQILARDFLDEYIFLAVGRVGSTSENITQKVVWVEELDKRSFLLDFLNATGKDSLTLVFVDTKKGADALEDFLYHEGKSPIVVATTVAARGLDISNVKHVINFDLPSDMEEYIHLIGRTGRVAKQEVPSWLENKALVAIQRVGSAVDSAIEIIERAVVHQIALAAAAVEDVVVAMVVAEDLVEVAMVYSITMMAMVGITVAAPTLIRIGAIRGDVTAPRELKHTSINFMLYQTAAHSSAMDPV</sequence>
<evidence type="ECO:0000256" key="5">
    <source>
        <dbReference type="ARBA" id="ARBA00022806"/>
    </source>
</evidence>
<keyword evidence="2" id="KW-0963">Cytoplasm</keyword>
<evidence type="ECO:0000256" key="1">
    <source>
        <dbReference type="ARBA" id="ARBA00012552"/>
    </source>
</evidence>
<protein>
    <recommendedName>
        <fullName evidence="1">RNA helicase</fullName>
        <ecNumber evidence="1">3.6.4.13</ecNumber>
    </recommendedName>
</protein>
<dbReference type="Pfam" id="PF00270">
    <property type="entry name" value="DEAD"/>
    <property type="match status" value="1"/>
</dbReference>
<feature type="domain" description="Helicase C-terminal" evidence="9">
    <location>
        <begin position="65"/>
        <end position="227"/>
    </location>
</feature>
<dbReference type="AlphaFoldDB" id="A0AAD1WWA7"/>
<dbReference type="Proteomes" id="UP001295444">
    <property type="component" value="Chromosome 12"/>
</dbReference>
<evidence type="ECO:0000313" key="11">
    <source>
        <dbReference type="Proteomes" id="UP001295444"/>
    </source>
</evidence>
<evidence type="ECO:0000259" key="9">
    <source>
        <dbReference type="PROSITE" id="PS51194"/>
    </source>
</evidence>
<feature type="transmembrane region" description="Helical" evidence="7">
    <location>
        <begin position="243"/>
        <end position="264"/>
    </location>
</feature>
<keyword evidence="11" id="KW-1185">Reference proteome</keyword>
<dbReference type="SMART" id="SM00490">
    <property type="entry name" value="HELICc"/>
    <property type="match status" value="1"/>
</dbReference>
<keyword evidence="5 10" id="KW-0347">Helicase</keyword>
<dbReference type="PROSITE" id="PS51192">
    <property type="entry name" value="HELICASE_ATP_BIND_1"/>
    <property type="match status" value="1"/>
</dbReference>
<evidence type="ECO:0000259" key="8">
    <source>
        <dbReference type="PROSITE" id="PS51192"/>
    </source>
</evidence>
<dbReference type="InterPro" id="IPR001650">
    <property type="entry name" value="Helicase_C-like"/>
</dbReference>
<dbReference type="PROSITE" id="PS51194">
    <property type="entry name" value="HELICASE_CTER"/>
    <property type="match status" value="1"/>
</dbReference>
<keyword evidence="7" id="KW-0472">Membrane</keyword>
<keyword evidence="7" id="KW-1133">Transmembrane helix</keyword>
<dbReference type="CDD" id="cd18787">
    <property type="entry name" value="SF2_C_DEAD"/>
    <property type="match status" value="1"/>
</dbReference>
<evidence type="ECO:0000256" key="7">
    <source>
        <dbReference type="SAM" id="Phobius"/>
    </source>
</evidence>
<dbReference type="InterPro" id="IPR011545">
    <property type="entry name" value="DEAD/DEAH_box_helicase_dom"/>
</dbReference>
<feature type="domain" description="Helicase ATP-binding" evidence="8">
    <location>
        <begin position="1"/>
        <end position="73"/>
    </location>
</feature>
<dbReference type="GO" id="GO:0016787">
    <property type="term" value="F:hydrolase activity"/>
    <property type="evidence" value="ECO:0007669"/>
    <property type="project" value="UniProtKB-KW"/>
</dbReference>
<dbReference type="GO" id="GO:0003724">
    <property type="term" value="F:RNA helicase activity"/>
    <property type="evidence" value="ECO:0007669"/>
    <property type="project" value="UniProtKB-EC"/>
</dbReference>
<gene>
    <name evidence="10" type="ORF">PECUL_23A004512</name>
</gene>
<keyword evidence="3" id="KW-0547">Nucleotide-binding</keyword>
<evidence type="ECO:0000256" key="2">
    <source>
        <dbReference type="ARBA" id="ARBA00022490"/>
    </source>
</evidence>
<name>A0AAD1WWA7_PELCU</name>
<evidence type="ECO:0000256" key="6">
    <source>
        <dbReference type="ARBA" id="ARBA00022840"/>
    </source>
</evidence>